<protein>
    <recommendedName>
        <fullName evidence="4">Conjugal transfer protein TraB</fullName>
    </recommendedName>
</protein>
<gene>
    <name evidence="2" type="ORF">ACFP4F_03045</name>
</gene>
<evidence type="ECO:0000256" key="1">
    <source>
        <dbReference type="SAM" id="MobiDB-lite"/>
    </source>
</evidence>
<proteinExistence type="predicted"/>
<accession>A0ABW1MCL8</accession>
<organism evidence="2 3">
    <name type="scientific">Streptomyces ochraceiscleroticus</name>
    <dbReference type="NCBI Taxonomy" id="47761"/>
    <lineage>
        <taxon>Bacteria</taxon>
        <taxon>Bacillati</taxon>
        <taxon>Actinomycetota</taxon>
        <taxon>Actinomycetes</taxon>
        <taxon>Kitasatosporales</taxon>
        <taxon>Streptomycetaceae</taxon>
        <taxon>Streptomyces</taxon>
    </lineage>
</organism>
<comment type="caution">
    <text evidence="2">The sequence shown here is derived from an EMBL/GenBank/DDBJ whole genome shotgun (WGS) entry which is preliminary data.</text>
</comment>
<evidence type="ECO:0008006" key="4">
    <source>
        <dbReference type="Google" id="ProtNLM"/>
    </source>
</evidence>
<dbReference type="RefSeq" id="WP_078649794.1">
    <property type="nucleotide sequence ID" value="NZ_JBHSPX010000001.1"/>
</dbReference>
<name>A0ABW1MCL8_9ACTN</name>
<evidence type="ECO:0000313" key="2">
    <source>
        <dbReference type="EMBL" id="MFC6061524.1"/>
    </source>
</evidence>
<evidence type="ECO:0000313" key="3">
    <source>
        <dbReference type="Proteomes" id="UP001596139"/>
    </source>
</evidence>
<sequence length="155" mass="17403">MGVPESELGKAPQPLSAAGQDARSHVKLGPGELRSLKKRVDDALRELESSAGSKDQLGQQVLPSASFGASSFSEAADLSRMYERVHTHLTKLSQTLGDQIEAMGIAVLGTQHGFEAIDEEQRRRYHEIRTRTQERYDEQHEKPRDKRDDRKHTEL</sequence>
<feature type="region of interest" description="Disordered" evidence="1">
    <location>
        <begin position="116"/>
        <end position="155"/>
    </location>
</feature>
<dbReference type="Proteomes" id="UP001596139">
    <property type="component" value="Unassembled WGS sequence"/>
</dbReference>
<reference evidence="3" key="1">
    <citation type="journal article" date="2019" name="Int. J. Syst. Evol. Microbiol.">
        <title>The Global Catalogue of Microorganisms (GCM) 10K type strain sequencing project: providing services to taxonomists for standard genome sequencing and annotation.</title>
        <authorList>
            <consortium name="The Broad Institute Genomics Platform"/>
            <consortium name="The Broad Institute Genome Sequencing Center for Infectious Disease"/>
            <person name="Wu L."/>
            <person name="Ma J."/>
        </authorList>
    </citation>
    <scope>NUCLEOTIDE SEQUENCE [LARGE SCALE GENOMIC DNA]</scope>
    <source>
        <strain evidence="3">CGMCC 1.15180</strain>
    </source>
</reference>
<keyword evidence="3" id="KW-1185">Reference proteome</keyword>
<dbReference type="EMBL" id="JBHSPX010000001">
    <property type="protein sequence ID" value="MFC6061524.1"/>
    <property type="molecule type" value="Genomic_DNA"/>
</dbReference>
<feature type="region of interest" description="Disordered" evidence="1">
    <location>
        <begin position="1"/>
        <end position="34"/>
    </location>
</feature>
<feature type="compositionally biased region" description="Basic and acidic residues" evidence="1">
    <location>
        <begin position="119"/>
        <end position="155"/>
    </location>
</feature>